<protein>
    <submittedName>
        <fullName evidence="1">Uncharacterized protein</fullName>
    </submittedName>
</protein>
<organism evidence="1">
    <name type="scientific">marine sediment metagenome</name>
    <dbReference type="NCBI Taxonomy" id="412755"/>
    <lineage>
        <taxon>unclassified sequences</taxon>
        <taxon>metagenomes</taxon>
        <taxon>ecological metagenomes</taxon>
    </lineage>
</organism>
<dbReference type="EMBL" id="LAZR01024334">
    <property type="protein sequence ID" value="KKL75496.1"/>
    <property type="molecule type" value="Genomic_DNA"/>
</dbReference>
<accession>A0A0F9FAI5</accession>
<reference evidence="1" key="1">
    <citation type="journal article" date="2015" name="Nature">
        <title>Complex archaea that bridge the gap between prokaryotes and eukaryotes.</title>
        <authorList>
            <person name="Spang A."/>
            <person name="Saw J.H."/>
            <person name="Jorgensen S.L."/>
            <person name="Zaremba-Niedzwiedzka K."/>
            <person name="Martijn J."/>
            <person name="Lind A.E."/>
            <person name="van Eijk R."/>
            <person name="Schleper C."/>
            <person name="Guy L."/>
            <person name="Ettema T.J."/>
        </authorList>
    </citation>
    <scope>NUCLEOTIDE SEQUENCE</scope>
</reference>
<name>A0A0F9FAI5_9ZZZZ</name>
<comment type="caution">
    <text evidence="1">The sequence shown here is derived from an EMBL/GenBank/DDBJ whole genome shotgun (WGS) entry which is preliminary data.</text>
</comment>
<evidence type="ECO:0000313" key="1">
    <source>
        <dbReference type="EMBL" id="KKL75496.1"/>
    </source>
</evidence>
<gene>
    <name evidence="1" type="ORF">LCGC14_2054310</name>
</gene>
<sequence>MKYVYVDPITNQVMAIFDTPNLANQESPIRRGWVRLLVPDGMTVTRDHMVTLTDEDLIIEIIDSVNSVQPQDPIPSELDLVRAKVKRGDGVPEDLVRMKQLELGG</sequence>
<proteinExistence type="predicted"/>
<dbReference type="AlphaFoldDB" id="A0A0F9FAI5"/>